<proteinExistence type="predicted"/>
<dbReference type="Gene3D" id="1.10.357.10">
    <property type="entry name" value="Tetracycline Repressor, domain 2"/>
    <property type="match status" value="1"/>
</dbReference>
<dbReference type="GO" id="GO:0000976">
    <property type="term" value="F:transcription cis-regulatory region binding"/>
    <property type="evidence" value="ECO:0007669"/>
    <property type="project" value="TreeGrafter"/>
</dbReference>
<sequence length="212" mass="23803">MTVEAGRPVAMQARGRKRREALLAAARQLLAERESSQITLADIAARAEVSKSSAYHFYTDAIELFVELVSLLDGEFQRAIARPVAQVADWEELMGIVIDRAAGYFEDNPAAQQLMLSSQTPPAIKRYSRRADVDTSRLIENLIDAHFVLPDLPDRSRIFFYAIEAADLMFGLSLFERGALLREMVEEAKRMSCAYLGLYIPRHLPRREGAGD</sequence>
<dbReference type="InterPro" id="IPR050109">
    <property type="entry name" value="HTH-type_TetR-like_transc_reg"/>
</dbReference>
<keyword evidence="5" id="KW-1185">Reference proteome</keyword>
<dbReference type="RefSeq" id="WP_079648221.1">
    <property type="nucleotide sequence ID" value="NZ_FUYM01000004.1"/>
</dbReference>
<keyword evidence="1 2" id="KW-0238">DNA-binding</keyword>
<evidence type="ECO:0000259" key="3">
    <source>
        <dbReference type="PROSITE" id="PS50977"/>
    </source>
</evidence>
<dbReference type="EMBL" id="FUYM01000004">
    <property type="protein sequence ID" value="SKB63198.1"/>
    <property type="molecule type" value="Genomic_DNA"/>
</dbReference>
<dbReference type="Pfam" id="PF17928">
    <property type="entry name" value="TetR_C_22"/>
    <property type="match status" value="1"/>
</dbReference>
<dbReference type="STRING" id="439228.SAMN06295920_104331"/>
<dbReference type="Proteomes" id="UP000189818">
    <property type="component" value="Unassembled WGS sequence"/>
</dbReference>
<dbReference type="OrthoDB" id="7565100at2"/>
<dbReference type="AlphaFoldDB" id="A0A1T5CUI3"/>
<dbReference type="PANTHER" id="PTHR30055:SF226">
    <property type="entry name" value="HTH-TYPE TRANSCRIPTIONAL REGULATOR PKSA"/>
    <property type="match status" value="1"/>
</dbReference>
<protein>
    <submittedName>
        <fullName evidence="4">Transcriptional regulator, TetR family</fullName>
    </submittedName>
</protein>
<gene>
    <name evidence="4" type="ORF">SAMN06295920_104331</name>
</gene>
<feature type="DNA-binding region" description="H-T-H motif" evidence="2">
    <location>
        <begin position="39"/>
        <end position="58"/>
    </location>
</feature>
<dbReference type="SUPFAM" id="SSF46689">
    <property type="entry name" value="Homeodomain-like"/>
    <property type="match status" value="1"/>
</dbReference>
<evidence type="ECO:0000256" key="2">
    <source>
        <dbReference type="PROSITE-ProRule" id="PRU00335"/>
    </source>
</evidence>
<evidence type="ECO:0000256" key="1">
    <source>
        <dbReference type="ARBA" id="ARBA00023125"/>
    </source>
</evidence>
<accession>A0A1T5CUI3</accession>
<dbReference type="InterPro" id="IPR041674">
    <property type="entry name" value="TetR_C_22"/>
</dbReference>
<reference evidence="5" key="1">
    <citation type="submission" date="2017-02" db="EMBL/GenBank/DDBJ databases">
        <authorList>
            <person name="Varghese N."/>
            <person name="Submissions S."/>
        </authorList>
    </citation>
    <scope>NUCLEOTIDE SEQUENCE [LARGE SCALE GENOMIC DNA]</scope>
    <source>
        <strain evidence="5">UM2</strain>
    </source>
</reference>
<dbReference type="GO" id="GO:0003700">
    <property type="term" value="F:DNA-binding transcription factor activity"/>
    <property type="evidence" value="ECO:0007669"/>
    <property type="project" value="TreeGrafter"/>
</dbReference>
<dbReference type="InterPro" id="IPR009057">
    <property type="entry name" value="Homeodomain-like_sf"/>
</dbReference>
<dbReference type="Pfam" id="PF00440">
    <property type="entry name" value="TetR_N"/>
    <property type="match status" value="1"/>
</dbReference>
<dbReference type="PROSITE" id="PS50977">
    <property type="entry name" value="HTH_TETR_2"/>
    <property type="match status" value="1"/>
</dbReference>
<name>A0A1T5CUI3_9SPHN</name>
<dbReference type="PANTHER" id="PTHR30055">
    <property type="entry name" value="HTH-TYPE TRANSCRIPTIONAL REGULATOR RUTR"/>
    <property type="match status" value="1"/>
</dbReference>
<evidence type="ECO:0000313" key="5">
    <source>
        <dbReference type="Proteomes" id="UP000189818"/>
    </source>
</evidence>
<dbReference type="InterPro" id="IPR001647">
    <property type="entry name" value="HTH_TetR"/>
</dbReference>
<evidence type="ECO:0000313" key="4">
    <source>
        <dbReference type="EMBL" id="SKB63198.1"/>
    </source>
</evidence>
<organism evidence="4 5">
    <name type="scientific">Rhizorhabdus histidinilytica</name>
    <dbReference type="NCBI Taxonomy" id="439228"/>
    <lineage>
        <taxon>Bacteria</taxon>
        <taxon>Pseudomonadati</taxon>
        <taxon>Pseudomonadota</taxon>
        <taxon>Alphaproteobacteria</taxon>
        <taxon>Sphingomonadales</taxon>
        <taxon>Sphingomonadaceae</taxon>
        <taxon>Rhizorhabdus</taxon>
    </lineage>
</organism>
<feature type="domain" description="HTH tetR-type" evidence="3">
    <location>
        <begin position="16"/>
        <end position="76"/>
    </location>
</feature>